<evidence type="ECO:0000313" key="1">
    <source>
        <dbReference type="EMBL" id="MBJ3762824.1"/>
    </source>
</evidence>
<name>A0A934IJ10_9RHOB</name>
<protein>
    <submittedName>
        <fullName evidence="1">Uncharacterized protein</fullName>
    </submittedName>
</protein>
<sequence length="85" mass="8452">MKTLLMIALVTAAPATCSLSDDAPGTVRNVSPAALAALPRGIDPGFLIKDENGCYGIALEATETPSGPPLLNAAGQQVCDGDAAA</sequence>
<evidence type="ECO:0000313" key="2">
    <source>
        <dbReference type="Proteomes" id="UP000642488"/>
    </source>
</evidence>
<keyword evidence="2" id="KW-1185">Reference proteome</keyword>
<dbReference type="Proteomes" id="UP000642488">
    <property type="component" value="Unassembled WGS sequence"/>
</dbReference>
<gene>
    <name evidence="1" type="ORF">ILP92_08705</name>
</gene>
<reference evidence="1" key="1">
    <citation type="submission" date="2020-12" db="EMBL/GenBank/DDBJ databases">
        <title>Bacterial taxonomy.</title>
        <authorList>
            <person name="Pan X."/>
        </authorList>
    </citation>
    <scope>NUCLEOTIDE SEQUENCE</scope>
    <source>
        <strain evidence="1">KCTC 52957</strain>
    </source>
</reference>
<comment type="caution">
    <text evidence="1">The sequence shown here is derived from an EMBL/GenBank/DDBJ whole genome shotgun (WGS) entry which is preliminary data.</text>
</comment>
<accession>A0A934IJ10</accession>
<proteinExistence type="predicted"/>
<dbReference type="EMBL" id="JAEKPD010000007">
    <property type="protein sequence ID" value="MBJ3762824.1"/>
    <property type="molecule type" value="Genomic_DNA"/>
</dbReference>
<dbReference type="AlphaFoldDB" id="A0A934IJ10"/>
<organism evidence="1 2">
    <name type="scientific">Palleronia pontilimi</name>
    <dbReference type="NCBI Taxonomy" id="1964209"/>
    <lineage>
        <taxon>Bacteria</taxon>
        <taxon>Pseudomonadati</taxon>
        <taxon>Pseudomonadota</taxon>
        <taxon>Alphaproteobacteria</taxon>
        <taxon>Rhodobacterales</taxon>
        <taxon>Roseobacteraceae</taxon>
        <taxon>Palleronia</taxon>
    </lineage>
</organism>
<dbReference type="RefSeq" id="WP_198915989.1">
    <property type="nucleotide sequence ID" value="NZ_JAEKPD010000007.1"/>
</dbReference>